<accession>A0ACB0EDM9</accession>
<evidence type="ECO:0000313" key="2">
    <source>
        <dbReference type="Proteomes" id="UP001162501"/>
    </source>
</evidence>
<sequence>MRGWVCVTPDATPAEEPGQPDREKRGGCRLIQLVCTQSDLHFEKIVLGTGEFEKPWLGSLWLVVGRRRAQGSPTLTPRPWLPRMPCLLEP</sequence>
<dbReference type="EMBL" id="OX596086">
    <property type="protein sequence ID" value="CAI9698777.1"/>
    <property type="molecule type" value="Genomic_DNA"/>
</dbReference>
<evidence type="ECO:0000313" key="1">
    <source>
        <dbReference type="EMBL" id="CAI9698777.1"/>
    </source>
</evidence>
<proteinExistence type="predicted"/>
<organism evidence="1 2">
    <name type="scientific">Rangifer tarandus platyrhynchus</name>
    <name type="common">Svalbard reindeer</name>
    <dbReference type="NCBI Taxonomy" id="3082113"/>
    <lineage>
        <taxon>Eukaryota</taxon>
        <taxon>Metazoa</taxon>
        <taxon>Chordata</taxon>
        <taxon>Craniata</taxon>
        <taxon>Vertebrata</taxon>
        <taxon>Euteleostomi</taxon>
        <taxon>Mammalia</taxon>
        <taxon>Eutheria</taxon>
        <taxon>Laurasiatheria</taxon>
        <taxon>Artiodactyla</taxon>
        <taxon>Ruminantia</taxon>
        <taxon>Pecora</taxon>
        <taxon>Cervidae</taxon>
        <taxon>Odocoileinae</taxon>
        <taxon>Rangifer</taxon>
    </lineage>
</organism>
<reference evidence="1" key="1">
    <citation type="submission" date="2023-05" db="EMBL/GenBank/DDBJ databases">
        <authorList>
            <consortium name="ELIXIR-Norway"/>
        </authorList>
    </citation>
    <scope>NUCLEOTIDE SEQUENCE</scope>
</reference>
<name>A0ACB0EDM9_RANTA</name>
<gene>
    <name evidence="1" type="ORF">MRATA1EN3_LOCUS9990</name>
</gene>
<dbReference type="Proteomes" id="UP001162501">
    <property type="component" value="Chromosome 2"/>
</dbReference>
<protein>
    <submittedName>
        <fullName evidence="1">Uncharacterized protein</fullName>
    </submittedName>
</protein>